<dbReference type="Gramene" id="ONIVA03G30660.1">
    <property type="protein sequence ID" value="ONIVA03G30660.1"/>
    <property type="gene ID" value="ONIVA03G30660"/>
</dbReference>
<reference evidence="2" key="2">
    <citation type="submission" date="2018-04" db="EMBL/GenBank/DDBJ databases">
        <title>OnivRS2 (Oryza nivara Reference Sequence Version 2).</title>
        <authorList>
            <person name="Zhang J."/>
            <person name="Kudrna D."/>
            <person name="Lee S."/>
            <person name="Talag J."/>
            <person name="Rajasekar S."/>
            <person name="Welchert J."/>
            <person name="Hsing Y.-I."/>
            <person name="Wing R.A."/>
        </authorList>
    </citation>
    <scope>NUCLEOTIDE SEQUENCE [LARGE SCALE GENOMIC DNA]</scope>
    <source>
        <strain evidence="2">SL10</strain>
    </source>
</reference>
<dbReference type="STRING" id="4536.A0A0E0GRS0"/>
<feature type="region of interest" description="Disordered" evidence="1">
    <location>
        <begin position="32"/>
        <end position="55"/>
    </location>
</feature>
<evidence type="ECO:0000313" key="3">
    <source>
        <dbReference type="Proteomes" id="UP000006591"/>
    </source>
</evidence>
<accession>A0A0E0GRS0</accession>
<sequence>MTFLTLQIQTKENAMDIFQFWDSILIKKFDGGAPRRRDATPIRRRARGRPRAPRAALARSPIAASRCVCKAWRAIVDTRRLLRADLLPLSLAGIYLNFSTSGWICTGLTTISCSTPPYHHTTRSSKSHRSVVNPTSYILWLRACHGHHHKAYCRCSHRGLGNGKRDG</sequence>
<feature type="compositionally biased region" description="Basic residues" evidence="1">
    <location>
        <begin position="42"/>
        <end position="52"/>
    </location>
</feature>
<keyword evidence="3" id="KW-1185">Reference proteome</keyword>
<protein>
    <recommendedName>
        <fullName evidence="4">F-box domain-containing protein</fullName>
    </recommendedName>
</protein>
<proteinExistence type="predicted"/>
<dbReference type="Proteomes" id="UP000006591">
    <property type="component" value="Chromosome 3"/>
</dbReference>
<evidence type="ECO:0000313" key="2">
    <source>
        <dbReference type="EnsemblPlants" id="ONIVA03G30660.1"/>
    </source>
</evidence>
<feature type="compositionally biased region" description="Basic and acidic residues" evidence="1">
    <location>
        <begin position="32"/>
        <end position="41"/>
    </location>
</feature>
<reference evidence="2" key="1">
    <citation type="submission" date="2015-04" db="UniProtKB">
        <authorList>
            <consortium name="EnsemblPlants"/>
        </authorList>
    </citation>
    <scope>IDENTIFICATION</scope>
    <source>
        <strain evidence="2">SL10</strain>
    </source>
</reference>
<name>A0A0E0GRS0_ORYNI</name>
<evidence type="ECO:0000256" key="1">
    <source>
        <dbReference type="SAM" id="MobiDB-lite"/>
    </source>
</evidence>
<organism evidence="2">
    <name type="scientific">Oryza nivara</name>
    <name type="common">Indian wild rice</name>
    <name type="synonym">Oryza sativa f. spontanea</name>
    <dbReference type="NCBI Taxonomy" id="4536"/>
    <lineage>
        <taxon>Eukaryota</taxon>
        <taxon>Viridiplantae</taxon>
        <taxon>Streptophyta</taxon>
        <taxon>Embryophyta</taxon>
        <taxon>Tracheophyta</taxon>
        <taxon>Spermatophyta</taxon>
        <taxon>Magnoliopsida</taxon>
        <taxon>Liliopsida</taxon>
        <taxon>Poales</taxon>
        <taxon>Poaceae</taxon>
        <taxon>BOP clade</taxon>
        <taxon>Oryzoideae</taxon>
        <taxon>Oryzeae</taxon>
        <taxon>Oryzinae</taxon>
        <taxon>Oryza</taxon>
    </lineage>
</organism>
<evidence type="ECO:0008006" key="4">
    <source>
        <dbReference type="Google" id="ProtNLM"/>
    </source>
</evidence>
<dbReference type="EnsemblPlants" id="ONIVA03G30660.1">
    <property type="protein sequence ID" value="ONIVA03G30660.1"/>
    <property type="gene ID" value="ONIVA03G30660"/>
</dbReference>
<dbReference type="HOGENOM" id="CLU_1597119_0_0_1"/>
<dbReference type="AlphaFoldDB" id="A0A0E0GRS0"/>
<dbReference type="PANTHER" id="PTHR34591">
    <property type="entry name" value="OS03G0653100 PROTEIN-RELATED"/>
    <property type="match status" value="1"/>
</dbReference>